<evidence type="ECO:0000313" key="3">
    <source>
        <dbReference type="Proteomes" id="UP000757232"/>
    </source>
</evidence>
<feature type="compositionally biased region" description="Polar residues" evidence="1">
    <location>
        <begin position="871"/>
        <end position="880"/>
    </location>
</feature>
<feature type="compositionally biased region" description="Low complexity" evidence="1">
    <location>
        <begin position="39"/>
        <end position="71"/>
    </location>
</feature>
<feature type="compositionally biased region" description="Low complexity" evidence="1">
    <location>
        <begin position="996"/>
        <end position="1015"/>
    </location>
</feature>
<feature type="compositionally biased region" description="Basic and acidic residues" evidence="1">
    <location>
        <begin position="986"/>
        <end position="995"/>
    </location>
</feature>
<feature type="region of interest" description="Disordered" evidence="1">
    <location>
        <begin position="691"/>
        <end position="782"/>
    </location>
</feature>
<reference evidence="2" key="1">
    <citation type="submission" date="2016-06" db="EMBL/GenBank/DDBJ databases">
        <title>Draft Genome sequence of the fungus Inonotus baumii.</title>
        <authorList>
            <person name="Zhu H."/>
            <person name="Lin W."/>
        </authorList>
    </citation>
    <scope>NUCLEOTIDE SEQUENCE</scope>
    <source>
        <strain evidence="2">821</strain>
    </source>
</reference>
<proteinExistence type="predicted"/>
<feature type="compositionally biased region" description="Low complexity" evidence="1">
    <location>
        <begin position="888"/>
        <end position="905"/>
    </location>
</feature>
<feature type="region of interest" description="Disordered" evidence="1">
    <location>
        <begin position="863"/>
        <end position="948"/>
    </location>
</feature>
<feature type="region of interest" description="Disordered" evidence="1">
    <location>
        <begin position="1"/>
        <end position="395"/>
    </location>
</feature>
<feature type="compositionally biased region" description="Polar residues" evidence="1">
    <location>
        <begin position="124"/>
        <end position="148"/>
    </location>
</feature>
<feature type="compositionally biased region" description="Polar residues" evidence="1">
    <location>
        <begin position="965"/>
        <end position="984"/>
    </location>
</feature>
<feature type="region of interest" description="Disordered" evidence="1">
    <location>
        <begin position="1022"/>
        <end position="1041"/>
    </location>
</feature>
<feature type="compositionally biased region" description="Polar residues" evidence="1">
    <location>
        <begin position="748"/>
        <end position="782"/>
    </location>
</feature>
<dbReference type="Proteomes" id="UP000757232">
    <property type="component" value="Unassembled WGS sequence"/>
</dbReference>
<feature type="compositionally biased region" description="Basic and acidic residues" evidence="1">
    <location>
        <begin position="240"/>
        <end position="269"/>
    </location>
</feature>
<feature type="compositionally biased region" description="Low complexity" evidence="1">
    <location>
        <begin position="276"/>
        <end position="290"/>
    </location>
</feature>
<feature type="region of interest" description="Disordered" evidence="1">
    <location>
        <begin position="965"/>
        <end position="1015"/>
    </location>
</feature>
<name>A0A9Q5NB82_SANBA</name>
<sequence>MSSASSSRPPLNTTRHRRPLSAIFLGNPAQLPDLPDPPSTDSSPGSSGLPSPPASNSTGSGSNGGDLSNESLRVPASLMKDIINGAGGSGAKARSRNASRSPSDDGDGADDEDHTAKLSGGPPHSNSGNNLTSNESALQRVKSLTQRNRLVLSKLASLSSGSRLATSSPTTSLRRSPAPSTANSVASTSRLTRRRSESISRASGSETERENVDNGASDSEGLSETPTSTTGTHFRSVSLAERRPPAVTESKAELPVRGRSVDLRDESFRQSRPQSRAESIEAAALAAVAQSRRDTPVETRRRQPLPREFLGNDSLGHPPQTPKRERTASGSYSVQESPSSSRATLHDSPMSPRTRAQRFSSIRDITRRNQRPQGDSPTRRVDIGDSPRRNFVGESLRAAGLVRLREEGDDVFGGAEASRRLRISSDVGARPSENRLETSARPGTRFSERPVASDTERYVEPRTPANAPYAVSRRNAQTTIKTERPSTSMDKYRDGPQTAPPALRSYKSTYAAPDSERDRPPIGDLTSRPSSELRRFAISTAAAAERTGSSLAVRRSPASPLHAASAAAGDGTPEHTRLMLDSLSMFESQLSRLPSLGSTTTVTIPELFRSAQNIVHSADALSNMLRRGTAHALEEQIDAELGEDGRAIDLVSLWRDVGAEYRESVRVSDELVRTMTSFLLGVGKVLREATSESSHNRTLSLDDSPRRRHNTPDVAVNGDGSRRSESTRLSSEGNRSSLDGKSRWIVSSGDTGRTQTSFTSLHSASSTTSFRHPATSVSTSSLSRQQLADAELGSRGAESVNENDIASRKLARLSLTAATARHLDRGWESKVNNTSFDEGPIDSPSVSAAARRDGILARRSNTVAAPPPLSTLPSETVLSRRSTERAASVRTRTKTTGTVTRAATSIFSTLTSAPEPTTAVNTTQASPERPRRVTTTSRTFSRAGGAAAARLEQSIERDVQRKRTLSVSSVVEPETQGQTRNTSDAEAVRERRSRASLDSATSASTATTATATSGTAATAGTFSARAARDRRGTVTSLFTRS</sequence>
<feature type="compositionally biased region" description="Polar residues" evidence="1">
    <location>
        <begin position="328"/>
        <end position="343"/>
    </location>
</feature>
<feature type="compositionally biased region" description="Polar residues" evidence="1">
    <location>
        <begin position="214"/>
        <end position="235"/>
    </location>
</feature>
<feature type="compositionally biased region" description="Low complexity" evidence="1">
    <location>
        <begin position="150"/>
        <end position="181"/>
    </location>
</feature>
<feature type="compositionally biased region" description="Basic and acidic residues" evidence="1">
    <location>
        <begin position="377"/>
        <end position="388"/>
    </location>
</feature>
<feature type="compositionally biased region" description="Acidic residues" evidence="1">
    <location>
        <begin position="104"/>
        <end position="113"/>
    </location>
</feature>
<comment type="caution">
    <text evidence="2">The sequence shown here is derived from an EMBL/GenBank/DDBJ whole genome shotgun (WGS) entry which is preliminary data.</text>
</comment>
<feature type="region of interest" description="Disordered" evidence="1">
    <location>
        <begin position="423"/>
        <end position="531"/>
    </location>
</feature>
<evidence type="ECO:0000313" key="2">
    <source>
        <dbReference type="EMBL" id="OCB91263.1"/>
    </source>
</evidence>
<feature type="compositionally biased region" description="Basic and acidic residues" evidence="1">
    <location>
        <begin position="291"/>
        <end position="301"/>
    </location>
</feature>
<feature type="compositionally biased region" description="Polar residues" evidence="1">
    <location>
        <begin position="1"/>
        <end position="13"/>
    </location>
</feature>
<feature type="compositionally biased region" description="Polar residues" evidence="1">
    <location>
        <begin position="474"/>
        <end position="489"/>
    </location>
</feature>
<feature type="compositionally biased region" description="Polar residues" evidence="1">
    <location>
        <begin position="906"/>
        <end position="926"/>
    </location>
</feature>
<dbReference type="AlphaFoldDB" id="A0A9Q5NB82"/>
<evidence type="ECO:0000256" key="1">
    <source>
        <dbReference type="SAM" id="MobiDB-lite"/>
    </source>
</evidence>
<accession>A0A9Q5NB82</accession>
<feature type="compositionally biased region" description="Low complexity" evidence="1">
    <location>
        <begin position="933"/>
        <end position="942"/>
    </location>
</feature>
<gene>
    <name evidence="2" type="ORF">A7U60_g1488</name>
</gene>
<dbReference type="OrthoDB" id="3358078at2759"/>
<keyword evidence="3" id="KW-1185">Reference proteome</keyword>
<feature type="compositionally biased region" description="Polar residues" evidence="1">
    <location>
        <begin position="691"/>
        <end position="701"/>
    </location>
</feature>
<protein>
    <submittedName>
        <fullName evidence="2">Uncharacterized protein</fullName>
    </submittedName>
</protein>
<dbReference type="EMBL" id="LNZH02000097">
    <property type="protein sequence ID" value="OCB91263.1"/>
    <property type="molecule type" value="Genomic_DNA"/>
</dbReference>
<organism evidence="2 3">
    <name type="scientific">Sanghuangporus baumii</name>
    <name type="common">Phellinus baumii</name>
    <dbReference type="NCBI Taxonomy" id="108892"/>
    <lineage>
        <taxon>Eukaryota</taxon>
        <taxon>Fungi</taxon>
        <taxon>Dikarya</taxon>
        <taxon>Basidiomycota</taxon>
        <taxon>Agaricomycotina</taxon>
        <taxon>Agaricomycetes</taxon>
        <taxon>Hymenochaetales</taxon>
        <taxon>Hymenochaetaceae</taxon>
        <taxon>Sanghuangporus</taxon>
    </lineage>
</organism>